<dbReference type="AlphaFoldDB" id="A0A6G1G4B1"/>
<feature type="chain" id="PRO_5044631824" evidence="1">
    <location>
        <begin position="20"/>
        <end position="134"/>
    </location>
</feature>
<dbReference type="OrthoDB" id="2910287at2759"/>
<dbReference type="EMBL" id="ML975156">
    <property type="protein sequence ID" value="KAF1812904.1"/>
    <property type="molecule type" value="Genomic_DNA"/>
</dbReference>
<reference evidence="4" key="2">
    <citation type="submission" date="2020-04" db="EMBL/GenBank/DDBJ databases">
        <authorList>
            <consortium name="NCBI Genome Project"/>
        </authorList>
    </citation>
    <scope>NUCLEOTIDE SEQUENCE</scope>
    <source>
        <strain evidence="4">CBS 781.70</strain>
    </source>
</reference>
<sequence>MQHWLRYIVIAFLPITALASDLRIMRDELSERDVPGLYVCSEENFKGYCGYIAHTANTGCQSFPDPTPSWPSIKSIGPDRGQTCRVFQNTGCTGLAVRNPSGISEIQYPGLASFSTPKLSASDPEWKPQTYICY</sequence>
<proteinExistence type="predicted"/>
<dbReference type="Proteomes" id="UP000504638">
    <property type="component" value="Unplaced"/>
</dbReference>
<reference evidence="4" key="3">
    <citation type="submission" date="2025-04" db="UniProtKB">
        <authorList>
            <consortium name="RefSeq"/>
        </authorList>
    </citation>
    <scope>IDENTIFICATION</scope>
    <source>
        <strain evidence="4">CBS 781.70</strain>
    </source>
</reference>
<accession>A0A6G1G4B1</accession>
<keyword evidence="3" id="KW-1185">Reference proteome</keyword>
<organism evidence="2">
    <name type="scientific">Eremomyces bilateralis CBS 781.70</name>
    <dbReference type="NCBI Taxonomy" id="1392243"/>
    <lineage>
        <taxon>Eukaryota</taxon>
        <taxon>Fungi</taxon>
        <taxon>Dikarya</taxon>
        <taxon>Ascomycota</taxon>
        <taxon>Pezizomycotina</taxon>
        <taxon>Dothideomycetes</taxon>
        <taxon>Dothideomycetes incertae sedis</taxon>
        <taxon>Eremomycetales</taxon>
        <taxon>Eremomycetaceae</taxon>
        <taxon>Eremomyces</taxon>
    </lineage>
</organism>
<evidence type="ECO:0000256" key="1">
    <source>
        <dbReference type="SAM" id="SignalP"/>
    </source>
</evidence>
<evidence type="ECO:0000313" key="2">
    <source>
        <dbReference type="EMBL" id="KAF1812904.1"/>
    </source>
</evidence>
<name>A0A6G1G4B1_9PEZI</name>
<evidence type="ECO:0000313" key="3">
    <source>
        <dbReference type="Proteomes" id="UP000504638"/>
    </source>
</evidence>
<gene>
    <name evidence="2 4" type="ORF">P152DRAFT_330375</name>
</gene>
<keyword evidence="1" id="KW-0732">Signal</keyword>
<protein>
    <submittedName>
        <fullName evidence="2 4">Uncharacterized protein</fullName>
    </submittedName>
</protein>
<dbReference type="RefSeq" id="XP_033534535.1">
    <property type="nucleotide sequence ID" value="XM_033675260.1"/>
</dbReference>
<evidence type="ECO:0000313" key="4">
    <source>
        <dbReference type="RefSeq" id="XP_033534535.1"/>
    </source>
</evidence>
<reference evidence="2 4" key="1">
    <citation type="submission" date="2020-01" db="EMBL/GenBank/DDBJ databases">
        <authorList>
            <consortium name="DOE Joint Genome Institute"/>
            <person name="Haridas S."/>
            <person name="Albert R."/>
            <person name="Binder M."/>
            <person name="Bloem J."/>
            <person name="Labutti K."/>
            <person name="Salamov A."/>
            <person name="Andreopoulos B."/>
            <person name="Baker S.E."/>
            <person name="Barry K."/>
            <person name="Bills G."/>
            <person name="Bluhm B.H."/>
            <person name="Cannon C."/>
            <person name="Castanera R."/>
            <person name="Culley D.E."/>
            <person name="Daum C."/>
            <person name="Ezra D."/>
            <person name="Gonzalez J.B."/>
            <person name="Henrissat B."/>
            <person name="Kuo A."/>
            <person name="Liang C."/>
            <person name="Lipzen A."/>
            <person name="Lutzoni F."/>
            <person name="Magnuson J."/>
            <person name="Mondo S."/>
            <person name="Nolan M."/>
            <person name="Ohm R."/>
            <person name="Pangilinan J."/>
            <person name="Park H.-J."/>
            <person name="Ramirez L."/>
            <person name="Alfaro M."/>
            <person name="Sun H."/>
            <person name="Tritt A."/>
            <person name="Yoshinaga Y."/>
            <person name="Zwiers L.-H."/>
            <person name="Turgeon B.G."/>
            <person name="Goodwin S.B."/>
            <person name="Spatafora J.W."/>
            <person name="Crous P.W."/>
            <person name="Grigoriev I.V."/>
        </authorList>
    </citation>
    <scope>NUCLEOTIDE SEQUENCE</scope>
    <source>
        <strain evidence="2 4">CBS 781.70</strain>
    </source>
</reference>
<feature type="signal peptide" evidence="1">
    <location>
        <begin position="1"/>
        <end position="19"/>
    </location>
</feature>
<dbReference type="GeneID" id="54415830"/>